<accession>A0A2P7Q2A3</accession>
<keyword evidence="2" id="KW-1185">Reference proteome</keyword>
<gene>
    <name evidence="1" type="ORF">UF10_01475</name>
</gene>
<organism evidence="1 2">
    <name type="scientific">Peptostreptococcus russellii</name>
    <dbReference type="NCBI Taxonomy" id="215200"/>
    <lineage>
        <taxon>Bacteria</taxon>
        <taxon>Bacillati</taxon>
        <taxon>Bacillota</taxon>
        <taxon>Clostridia</taxon>
        <taxon>Peptostreptococcales</taxon>
        <taxon>Peptostreptococcaceae</taxon>
        <taxon>Peptostreptococcus</taxon>
    </lineage>
</organism>
<dbReference type="Proteomes" id="UP000241434">
    <property type="component" value="Unassembled WGS sequence"/>
</dbReference>
<dbReference type="AlphaFoldDB" id="A0A2P7Q2A3"/>
<dbReference type="OrthoDB" id="9804743at2"/>
<name>A0A2P7Q2A3_9FIRM</name>
<dbReference type="RefSeq" id="WP_106776082.1">
    <property type="nucleotide sequence ID" value="NZ_JYGE01000002.1"/>
</dbReference>
<sequence length="117" mass="13893">MTNRFRNERLEIKLTTEEKELFKKKLEMSKSKSMGHFIRKCVLEAPIFVIDMNIFRKLQTLIGKNSNNINQIAKRVNSTGIIYREDIEDLKKESDDISREIIKIQNILTRKYMNKAD</sequence>
<dbReference type="InterPro" id="IPR053842">
    <property type="entry name" value="NikA-like"/>
</dbReference>
<dbReference type="Pfam" id="PF21983">
    <property type="entry name" value="NikA-like"/>
    <property type="match status" value="1"/>
</dbReference>
<evidence type="ECO:0000313" key="1">
    <source>
        <dbReference type="EMBL" id="PSJ32098.1"/>
    </source>
</evidence>
<protein>
    <submittedName>
        <fullName evidence="1">Conjugal transfer protein</fullName>
    </submittedName>
</protein>
<proteinExistence type="predicted"/>
<dbReference type="EMBL" id="JYGE01000002">
    <property type="protein sequence ID" value="PSJ32098.1"/>
    <property type="molecule type" value="Genomic_DNA"/>
</dbReference>
<comment type="caution">
    <text evidence="1">The sequence shown here is derived from an EMBL/GenBank/DDBJ whole genome shotgun (WGS) entry which is preliminary data.</text>
</comment>
<evidence type="ECO:0000313" key="2">
    <source>
        <dbReference type="Proteomes" id="UP000241434"/>
    </source>
</evidence>
<reference evidence="1" key="1">
    <citation type="thesis" date="2015" institute="Rutgers" country="The State University of New Jersey, 14 College Farm Rd., New Brunswick, NJ, USA">
        <title>Ammonia toxicity in bacteria and its implications for treatment of and resource recovery from highly nitrogenous organic wastes.</title>
        <authorList>
            <person name="Luther A.K."/>
        </authorList>
    </citation>
    <scope>NUCLEOTIDE SEQUENCE</scope>
    <source>
        <strain evidence="1">RT-10B</strain>
    </source>
</reference>